<dbReference type="AlphaFoldDB" id="A0AAN6N1D7"/>
<keyword evidence="2" id="KW-1185">Reference proteome</keyword>
<comment type="caution">
    <text evidence="1">The sequence shown here is derived from an EMBL/GenBank/DDBJ whole genome shotgun (WGS) entry which is preliminary data.</text>
</comment>
<proteinExistence type="predicted"/>
<gene>
    <name evidence="1" type="ORF">QBC46DRAFT_411233</name>
</gene>
<evidence type="ECO:0000313" key="1">
    <source>
        <dbReference type="EMBL" id="KAK3937387.1"/>
    </source>
</evidence>
<accession>A0AAN6N1D7</accession>
<protein>
    <submittedName>
        <fullName evidence="1">Uncharacterized protein</fullName>
    </submittedName>
</protein>
<sequence length="285" mass="32316">MDEHAQLLQKLQDHVHPKETLLRHGFVLKEADDWLRTMPPMKSNLKPLARRAIVLDWVFVDKKKELARFAAIAALTREELINHIVVLIDIKEDAVAVTNGRRTFGWQSLRDELILKHADSQTIFVGHAVHNTLKELHLLHDCIVDSAILATEALGILGVNVEVQKRKRRPSPLDWAVAARDVVVSMVNKTPEFVNWVEDAAEIHKAYESARSEDINKSGAKRARKKSRRVIRRVKATLKRLRELPVGLLDNDGSPEARAAQGAAGYVKIVQVFYERKVRNVTNVL</sequence>
<reference evidence="2" key="1">
    <citation type="journal article" date="2023" name="Mol. Phylogenet. Evol.">
        <title>Genome-scale phylogeny and comparative genomics of the fungal order Sordariales.</title>
        <authorList>
            <person name="Hensen N."/>
            <person name="Bonometti L."/>
            <person name="Westerberg I."/>
            <person name="Brannstrom I.O."/>
            <person name="Guillou S."/>
            <person name="Cros-Aarteil S."/>
            <person name="Calhoun S."/>
            <person name="Haridas S."/>
            <person name="Kuo A."/>
            <person name="Mondo S."/>
            <person name="Pangilinan J."/>
            <person name="Riley R."/>
            <person name="LaButti K."/>
            <person name="Andreopoulos B."/>
            <person name="Lipzen A."/>
            <person name="Chen C."/>
            <person name="Yan M."/>
            <person name="Daum C."/>
            <person name="Ng V."/>
            <person name="Clum A."/>
            <person name="Steindorff A."/>
            <person name="Ohm R.A."/>
            <person name="Martin F."/>
            <person name="Silar P."/>
            <person name="Natvig D.O."/>
            <person name="Lalanne C."/>
            <person name="Gautier V."/>
            <person name="Ament-Velasquez S.L."/>
            <person name="Kruys A."/>
            <person name="Hutchinson M.I."/>
            <person name="Powell A.J."/>
            <person name="Barry K."/>
            <person name="Miller A.N."/>
            <person name="Grigoriev I.V."/>
            <person name="Debuchy R."/>
            <person name="Gladieux P."/>
            <person name="Hiltunen Thoren M."/>
            <person name="Johannesson H."/>
        </authorList>
    </citation>
    <scope>NUCLEOTIDE SEQUENCE [LARGE SCALE GENOMIC DNA]</scope>
    <source>
        <strain evidence="2">CBS 340.73</strain>
    </source>
</reference>
<name>A0AAN6N1D7_9PEZI</name>
<dbReference type="Proteomes" id="UP001303473">
    <property type="component" value="Unassembled WGS sequence"/>
</dbReference>
<dbReference type="EMBL" id="MU853856">
    <property type="protein sequence ID" value="KAK3937387.1"/>
    <property type="molecule type" value="Genomic_DNA"/>
</dbReference>
<organism evidence="1 2">
    <name type="scientific">Diplogelasinospora grovesii</name>
    <dbReference type="NCBI Taxonomy" id="303347"/>
    <lineage>
        <taxon>Eukaryota</taxon>
        <taxon>Fungi</taxon>
        <taxon>Dikarya</taxon>
        <taxon>Ascomycota</taxon>
        <taxon>Pezizomycotina</taxon>
        <taxon>Sordariomycetes</taxon>
        <taxon>Sordariomycetidae</taxon>
        <taxon>Sordariales</taxon>
        <taxon>Diplogelasinosporaceae</taxon>
        <taxon>Diplogelasinospora</taxon>
    </lineage>
</organism>
<evidence type="ECO:0000313" key="2">
    <source>
        <dbReference type="Proteomes" id="UP001303473"/>
    </source>
</evidence>